<proteinExistence type="predicted"/>
<dbReference type="AlphaFoldDB" id="A0A3B5KVW1"/>
<reference evidence="1" key="2">
    <citation type="submission" date="2025-09" db="UniProtKB">
        <authorList>
            <consortium name="Ensembl"/>
        </authorList>
    </citation>
    <scope>IDENTIFICATION</scope>
</reference>
<name>A0A3B5KVW1_9TELE</name>
<evidence type="ECO:0000313" key="2">
    <source>
        <dbReference type="Proteomes" id="UP000261380"/>
    </source>
</evidence>
<dbReference type="SUPFAM" id="SSF82199">
    <property type="entry name" value="SET domain"/>
    <property type="match status" value="1"/>
</dbReference>
<dbReference type="InterPro" id="IPR046341">
    <property type="entry name" value="SET_dom_sf"/>
</dbReference>
<accession>A0A3B5KVW1</accession>
<protein>
    <submittedName>
        <fullName evidence="1">Uncharacterized protein</fullName>
    </submittedName>
</protein>
<sequence>MSVGSEENKGTERFLSPDRGRGLRAVRHFAVGELVFACPAYSYVLTVNERGAHCEHCFTR</sequence>
<dbReference type="Ensembl" id="ENSXCOT00000001777.1">
    <property type="protein sequence ID" value="ENSXCOP00000001751.1"/>
    <property type="gene ID" value="ENSXCOG00000001419.1"/>
</dbReference>
<dbReference type="GeneTree" id="ENSGT00940000157082"/>
<keyword evidence="2" id="KW-1185">Reference proteome</keyword>
<dbReference type="STRING" id="32473.ENSXCOP00000001751"/>
<organism evidence="1 2">
    <name type="scientific">Xiphophorus couchianus</name>
    <name type="common">Monterrey platyfish</name>
    <dbReference type="NCBI Taxonomy" id="32473"/>
    <lineage>
        <taxon>Eukaryota</taxon>
        <taxon>Metazoa</taxon>
        <taxon>Chordata</taxon>
        <taxon>Craniata</taxon>
        <taxon>Vertebrata</taxon>
        <taxon>Euteleostomi</taxon>
        <taxon>Actinopterygii</taxon>
        <taxon>Neopterygii</taxon>
        <taxon>Teleostei</taxon>
        <taxon>Neoteleostei</taxon>
        <taxon>Acanthomorphata</taxon>
        <taxon>Ovalentaria</taxon>
        <taxon>Atherinomorphae</taxon>
        <taxon>Cyprinodontiformes</taxon>
        <taxon>Poeciliidae</taxon>
        <taxon>Poeciliinae</taxon>
        <taxon>Xiphophorus</taxon>
    </lineage>
</organism>
<evidence type="ECO:0000313" key="1">
    <source>
        <dbReference type="Ensembl" id="ENSXCOP00000001751.1"/>
    </source>
</evidence>
<dbReference type="Proteomes" id="UP000261380">
    <property type="component" value="Unplaced"/>
</dbReference>
<dbReference type="Gene3D" id="2.170.270.10">
    <property type="entry name" value="SET domain"/>
    <property type="match status" value="1"/>
</dbReference>
<reference evidence="1" key="1">
    <citation type="submission" date="2025-08" db="UniProtKB">
        <authorList>
            <consortium name="Ensembl"/>
        </authorList>
    </citation>
    <scope>IDENTIFICATION</scope>
</reference>